<feature type="compositionally biased region" description="Basic and acidic residues" evidence="4">
    <location>
        <begin position="352"/>
        <end position="361"/>
    </location>
</feature>
<evidence type="ECO:0000313" key="6">
    <source>
        <dbReference type="EMBL" id="ANY86614.1"/>
    </source>
</evidence>
<gene>
    <name evidence="6" type="primary">cdhR_1</name>
    <name evidence="6" type="ORF">IEC33019_1040</name>
</gene>
<organism evidence="6">
    <name type="scientific">Pseudomonas putida</name>
    <name type="common">Arthrobacter siderocapsulatus</name>
    <dbReference type="NCBI Taxonomy" id="303"/>
    <lineage>
        <taxon>Bacteria</taxon>
        <taxon>Pseudomonadati</taxon>
        <taxon>Pseudomonadota</taxon>
        <taxon>Gammaproteobacteria</taxon>
        <taxon>Pseudomonadales</taxon>
        <taxon>Pseudomonadaceae</taxon>
        <taxon>Pseudomonas</taxon>
    </lineage>
</organism>
<evidence type="ECO:0000256" key="4">
    <source>
        <dbReference type="SAM" id="MobiDB-lite"/>
    </source>
</evidence>
<dbReference type="Pfam" id="PF12833">
    <property type="entry name" value="HTH_18"/>
    <property type="match status" value="1"/>
</dbReference>
<dbReference type="Gene3D" id="1.10.10.60">
    <property type="entry name" value="Homeodomain-like"/>
    <property type="match status" value="1"/>
</dbReference>
<dbReference type="SUPFAM" id="SSF52317">
    <property type="entry name" value="Class I glutamine amidotransferase-like"/>
    <property type="match status" value="1"/>
</dbReference>
<dbReference type="Gene3D" id="3.40.50.880">
    <property type="match status" value="1"/>
</dbReference>
<dbReference type="AlphaFoldDB" id="A0A1B2F325"/>
<dbReference type="InterPro" id="IPR009057">
    <property type="entry name" value="Homeodomain-like_sf"/>
</dbReference>
<dbReference type="CDD" id="cd03136">
    <property type="entry name" value="GATase1_AraC_ArgR_like"/>
    <property type="match status" value="1"/>
</dbReference>
<feature type="region of interest" description="Disordered" evidence="4">
    <location>
        <begin position="336"/>
        <end position="361"/>
    </location>
</feature>
<dbReference type="SUPFAM" id="SSF46689">
    <property type="entry name" value="Homeodomain-like"/>
    <property type="match status" value="2"/>
</dbReference>
<dbReference type="InterPro" id="IPR052158">
    <property type="entry name" value="INH-QAR"/>
</dbReference>
<dbReference type="InterPro" id="IPR018060">
    <property type="entry name" value="HTH_AraC"/>
</dbReference>
<evidence type="ECO:0000259" key="5">
    <source>
        <dbReference type="PROSITE" id="PS01124"/>
    </source>
</evidence>
<feature type="domain" description="HTH araC/xylS-type" evidence="5">
    <location>
        <begin position="243"/>
        <end position="341"/>
    </location>
</feature>
<dbReference type="SMART" id="SM00342">
    <property type="entry name" value="HTH_ARAC"/>
    <property type="match status" value="1"/>
</dbReference>
<sequence>MQPTPIVEPGATMKRSETLGLQWQGPASPPLRIGILLLPSFSNFGLASLIEPLSIANWLAQRSLFQWTLLSVDGQPVPASNGLLASAQAGIGEHTEFDACAVIASFDVHRHARNPALKAWIKRQAAFGAIMIGIETGTELLAAAGVLDGHPAAVHWDNLQGFQESYPKVQACAQLYSLGRKRLTCAGATAVLDMVLNWLDNLAGGNLAREVAMHMLIEQVREPQVQQAEGYRRSLHAQAGKMGRAIELMEQHLEEPLSCEAIAERVALSRRQLERQFMQHTGLTPLKYYLSLRLARAHNLLQQTRMSVAQVAASAGFGSLEHFSRAYRAKFGCAPSNDRSQSLNAPVMRQPLGHDRQPLAI</sequence>
<dbReference type="PROSITE" id="PS01124">
    <property type="entry name" value="HTH_ARAC_FAMILY_2"/>
    <property type="match status" value="1"/>
</dbReference>
<keyword evidence="1" id="KW-0805">Transcription regulation</keyword>
<dbReference type="PANTHER" id="PTHR43130">
    <property type="entry name" value="ARAC-FAMILY TRANSCRIPTIONAL REGULATOR"/>
    <property type="match status" value="1"/>
</dbReference>
<name>A0A1B2F325_PSEPU</name>
<dbReference type="GO" id="GO:0009893">
    <property type="term" value="P:positive regulation of metabolic process"/>
    <property type="evidence" value="ECO:0007669"/>
    <property type="project" value="UniProtKB-ARBA"/>
</dbReference>
<dbReference type="InterPro" id="IPR029062">
    <property type="entry name" value="Class_I_gatase-like"/>
</dbReference>
<keyword evidence="3" id="KW-0804">Transcription</keyword>
<dbReference type="GO" id="GO:0043565">
    <property type="term" value="F:sequence-specific DNA binding"/>
    <property type="evidence" value="ECO:0007669"/>
    <property type="project" value="InterPro"/>
</dbReference>
<dbReference type="InterPro" id="IPR018062">
    <property type="entry name" value="HTH_AraC-typ_CS"/>
</dbReference>
<reference evidence="6" key="1">
    <citation type="submission" date="2016-07" db="EMBL/GenBank/DDBJ databases">
        <title>New class B carbapenemase carried by novel plasmid in Pseudomonas putida enviromental strain in eastern Amazonia.</title>
        <authorList>
            <person name="Souza C.O."/>
            <person name="Lima K.V."/>
            <person name="Brasiliense D.M."/>
            <person name="Perez-Chaparro P.J."/>
            <person name="Mamizuka E.M."/>
            <person name="Lima M.O."/>
            <person name="Lima L.N."/>
            <person name="McCulloch J.A."/>
        </authorList>
    </citation>
    <scope>NUCLEOTIDE SEQUENCE [LARGE SCALE GENOMIC DNA]</scope>
    <source>
        <strain evidence="6">IEC33019</strain>
    </source>
</reference>
<dbReference type="PANTHER" id="PTHR43130:SF3">
    <property type="entry name" value="HTH-TYPE TRANSCRIPTIONAL REGULATOR RV1931C"/>
    <property type="match status" value="1"/>
</dbReference>
<evidence type="ECO:0000256" key="3">
    <source>
        <dbReference type="ARBA" id="ARBA00023163"/>
    </source>
</evidence>
<dbReference type="GO" id="GO:0003700">
    <property type="term" value="F:DNA-binding transcription factor activity"/>
    <property type="evidence" value="ECO:0007669"/>
    <property type="project" value="InterPro"/>
</dbReference>
<accession>A0A1B2F325</accession>
<evidence type="ECO:0000256" key="2">
    <source>
        <dbReference type="ARBA" id="ARBA00023125"/>
    </source>
</evidence>
<dbReference type="PROSITE" id="PS00041">
    <property type="entry name" value="HTH_ARAC_FAMILY_1"/>
    <property type="match status" value="1"/>
</dbReference>
<keyword evidence="2" id="KW-0238">DNA-binding</keyword>
<evidence type="ECO:0000256" key="1">
    <source>
        <dbReference type="ARBA" id="ARBA00023015"/>
    </source>
</evidence>
<proteinExistence type="predicted"/>
<protein>
    <submittedName>
        <fullName evidence="6">HTH-type transcriptional regulator CdhR</fullName>
    </submittedName>
</protein>
<dbReference type="EMBL" id="CP016634">
    <property type="protein sequence ID" value="ANY86614.1"/>
    <property type="molecule type" value="Genomic_DNA"/>
</dbReference>